<keyword evidence="2" id="KW-0378">Hydrolase</keyword>
<accession>A0A3S5EW18</accession>
<dbReference type="Proteomes" id="UP000269542">
    <property type="component" value="Chromosome"/>
</dbReference>
<dbReference type="SUPFAM" id="SSF53474">
    <property type="entry name" value="alpha/beta-Hydrolases"/>
    <property type="match status" value="1"/>
</dbReference>
<dbReference type="InterPro" id="IPR029058">
    <property type="entry name" value="AB_hydrolase_fold"/>
</dbReference>
<dbReference type="GO" id="GO:0016787">
    <property type="term" value="F:hydrolase activity"/>
    <property type="evidence" value="ECO:0007669"/>
    <property type="project" value="UniProtKB-KW"/>
</dbReference>
<dbReference type="Pfam" id="PF12146">
    <property type="entry name" value="Hydrolase_4"/>
    <property type="match status" value="1"/>
</dbReference>
<keyword evidence="3" id="KW-1185">Reference proteome</keyword>
<evidence type="ECO:0000313" key="3">
    <source>
        <dbReference type="Proteomes" id="UP000269542"/>
    </source>
</evidence>
<proteinExistence type="predicted"/>
<organism evidence="2 3">
    <name type="scientific">Trueperella bialowiezensis</name>
    <dbReference type="NCBI Taxonomy" id="312285"/>
    <lineage>
        <taxon>Bacteria</taxon>
        <taxon>Bacillati</taxon>
        <taxon>Actinomycetota</taxon>
        <taxon>Actinomycetes</taxon>
        <taxon>Actinomycetales</taxon>
        <taxon>Actinomycetaceae</taxon>
        <taxon>Trueperella</taxon>
    </lineage>
</organism>
<reference evidence="2 3" key="1">
    <citation type="submission" date="2018-12" db="EMBL/GenBank/DDBJ databases">
        <authorList>
            <consortium name="Pathogen Informatics"/>
        </authorList>
    </citation>
    <scope>NUCLEOTIDE SEQUENCE [LARGE SCALE GENOMIC DNA]</scope>
    <source>
        <strain evidence="2 3">NCTC13354</strain>
    </source>
</reference>
<dbReference type="OrthoDB" id="9801217at2"/>
<evidence type="ECO:0000259" key="1">
    <source>
        <dbReference type="Pfam" id="PF12146"/>
    </source>
</evidence>
<dbReference type="AlphaFoldDB" id="A0A3S5EW18"/>
<dbReference type="KEGG" id="tbw:NCTC13354_00898"/>
<protein>
    <submittedName>
        <fullName evidence="2">Alpha/beta hydrolase family</fullName>
    </submittedName>
</protein>
<dbReference type="RefSeq" id="WP_126416331.1">
    <property type="nucleotide sequence ID" value="NZ_LR134476.1"/>
</dbReference>
<gene>
    <name evidence="2" type="ORF">NCTC13354_00898</name>
</gene>
<feature type="domain" description="Serine aminopeptidase S33" evidence="1">
    <location>
        <begin position="78"/>
        <end position="204"/>
    </location>
</feature>
<name>A0A3S5EW18_9ACTO</name>
<dbReference type="Gene3D" id="3.40.50.1820">
    <property type="entry name" value="alpha/beta hydrolase"/>
    <property type="match status" value="1"/>
</dbReference>
<sequence length="337" mass="36498">MTSSARPSWLGSPTRDYLGSAWRASSIALSDDDGGAPVSRPDVAVLVHETDAPEAISRTGTAALWIPGFVDSFFHVEHAAAWRAAGIPLVGLDMRRGGRALRDPRYRDDVRDLRVRHEEIGKALAVLRGWGARRLILIGHSTGGLHAALFAHDRPGEVDAVILNSPWLDHNGPPLEKNQATALVKRVGTRLPRLPISMLKPDYARNLHMDYGGEFAFDPAHKPLDPVPVFAGFFRAVRLAHEEVAAGLAIREPVLVAHSDASGSFTKPSADELASTDVVLNVADMVRLAPKLGAHVDLLEVPGGRHDLALSQAPAREFYTRESIAWAVDVAGDTTRY</sequence>
<evidence type="ECO:0000313" key="2">
    <source>
        <dbReference type="EMBL" id="VEI13189.1"/>
    </source>
</evidence>
<dbReference type="InterPro" id="IPR022742">
    <property type="entry name" value="Hydrolase_4"/>
</dbReference>
<dbReference type="EMBL" id="LR134476">
    <property type="protein sequence ID" value="VEI13189.1"/>
    <property type="molecule type" value="Genomic_DNA"/>
</dbReference>